<organism evidence="2">
    <name type="scientific">Citrobacter freundii</name>
    <dbReference type="NCBI Taxonomy" id="546"/>
    <lineage>
        <taxon>Bacteria</taxon>
        <taxon>Pseudomonadati</taxon>
        <taxon>Pseudomonadota</taxon>
        <taxon>Gammaproteobacteria</taxon>
        <taxon>Enterobacterales</taxon>
        <taxon>Enterobacteriaceae</taxon>
        <taxon>Citrobacter</taxon>
        <taxon>Citrobacter freundii complex</taxon>
    </lineage>
</organism>
<sequence>MRGKPSKPIKAHKCVGAQRRRHPDPMRAATMIGACGPTPWLAATGCMESVPSSTLAVRRLYVTKDGSPTRRPALQWSFHATPQARGHLLRQGRFHLVAGRCPCPCQGASR</sequence>
<dbReference type="RefSeq" id="WP_275382868.1">
    <property type="nucleotide sequence ID" value="NZ_JBODOS010000103.1"/>
</dbReference>
<protein>
    <submittedName>
        <fullName evidence="2">Uncharacterized protein</fullName>
    </submittedName>
</protein>
<dbReference type="AlphaFoldDB" id="A0AAI9MMY6"/>
<evidence type="ECO:0000256" key="1">
    <source>
        <dbReference type="SAM" id="MobiDB-lite"/>
    </source>
</evidence>
<gene>
    <name evidence="2" type="ORF">PQQ21_003054</name>
</gene>
<proteinExistence type="predicted"/>
<feature type="region of interest" description="Disordered" evidence="1">
    <location>
        <begin position="1"/>
        <end position="23"/>
    </location>
</feature>
<comment type="caution">
    <text evidence="2">The sequence shown here is derived from an EMBL/GenBank/DDBJ whole genome shotgun (WGS) entry which is preliminary data.</text>
</comment>
<name>A0AAI9MMY6_CITFR</name>
<reference evidence="2" key="1">
    <citation type="submission" date="2024-02" db="EMBL/GenBank/DDBJ databases">
        <authorList>
            <consortium name="Clinical and Environmental Microbiology Branch: Whole genome sequencing antimicrobial resistance pathogens in the healthcare setting"/>
        </authorList>
    </citation>
    <scope>NUCLEOTIDE SEQUENCE</scope>
    <source>
        <strain evidence="2">2023GN-00102</strain>
    </source>
</reference>
<evidence type="ECO:0000313" key="2">
    <source>
        <dbReference type="EMBL" id="EMN4145774.1"/>
    </source>
</evidence>
<dbReference type="EMBL" id="ABKLER030000012">
    <property type="protein sequence ID" value="EMN4145774.1"/>
    <property type="molecule type" value="Genomic_DNA"/>
</dbReference>
<accession>A0AAI9MMY6</accession>
<feature type="compositionally biased region" description="Basic residues" evidence="1">
    <location>
        <begin position="1"/>
        <end position="22"/>
    </location>
</feature>